<evidence type="ECO:0000256" key="1">
    <source>
        <dbReference type="ARBA" id="ARBA00004123"/>
    </source>
</evidence>
<dbReference type="CDD" id="cd06257">
    <property type="entry name" value="DnaJ"/>
    <property type="match status" value="1"/>
</dbReference>
<feature type="compositionally biased region" description="Basic and acidic residues" evidence="6">
    <location>
        <begin position="97"/>
        <end position="147"/>
    </location>
</feature>
<dbReference type="InterPro" id="IPR001623">
    <property type="entry name" value="DnaJ_domain"/>
</dbReference>
<dbReference type="GO" id="GO:0005681">
    <property type="term" value="C:spliceosomal complex"/>
    <property type="evidence" value="ECO:0007669"/>
    <property type="project" value="TreeGrafter"/>
</dbReference>
<dbReference type="InterPro" id="IPR052094">
    <property type="entry name" value="Pre-mRNA-splicing_ERAD"/>
</dbReference>
<organism evidence="8 9">
    <name type="scientific">Tilletia horrida</name>
    <dbReference type="NCBI Taxonomy" id="155126"/>
    <lineage>
        <taxon>Eukaryota</taxon>
        <taxon>Fungi</taxon>
        <taxon>Dikarya</taxon>
        <taxon>Basidiomycota</taxon>
        <taxon>Ustilaginomycotina</taxon>
        <taxon>Exobasidiomycetes</taxon>
        <taxon>Tilletiales</taxon>
        <taxon>Tilletiaceae</taxon>
        <taxon>Tilletia</taxon>
    </lineage>
</organism>
<keyword evidence="3" id="KW-0963">Cytoplasm</keyword>
<accession>A0AAN6GNQ9</accession>
<feature type="region of interest" description="Disordered" evidence="6">
    <location>
        <begin position="70"/>
        <end position="232"/>
    </location>
</feature>
<evidence type="ECO:0000313" key="8">
    <source>
        <dbReference type="EMBL" id="KAK0549252.1"/>
    </source>
</evidence>
<dbReference type="Gene3D" id="1.10.287.110">
    <property type="entry name" value="DnaJ domain"/>
    <property type="match status" value="1"/>
</dbReference>
<dbReference type="PROSITE" id="PS50076">
    <property type="entry name" value="DNAJ_2"/>
    <property type="match status" value="1"/>
</dbReference>
<feature type="compositionally biased region" description="Low complexity" evidence="6">
    <location>
        <begin position="148"/>
        <end position="162"/>
    </location>
</feature>
<dbReference type="Proteomes" id="UP001176517">
    <property type="component" value="Unassembled WGS sequence"/>
</dbReference>
<dbReference type="Pfam" id="PF00226">
    <property type="entry name" value="DnaJ"/>
    <property type="match status" value="1"/>
</dbReference>
<keyword evidence="9" id="KW-1185">Reference proteome</keyword>
<evidence type="ECO:0000256" key="6">
    <source>
        <dbReference type="SAM" id="MobiDB-lite"/>
    </source>
</evidence>
<evidence type="ECO:0000259" key="7">
    <source>
        <dbReference type="PROSITE" id="PS50076"/>
    </source>
</evidence>
<dbReference type="InterPro" id="IPR036869">
    <property type="entry name" value="J_dom_sf"/>
</dbReference>
<feature type="compositionally biased region" description="Basic and acidic residues" evidence="6">
    <location>
        <begin position="70"/>
        <end position="88"/>
    </location>
</feature>
<keyword evidence="4" id="KW-0143">Chaperone</keyword>
<evidence type="ECO:0000256" key="3">
    <source>
        <dbReference type="ARBA" id="ARBA00022490"/>
    </source>
</evidence>
<dbReference type="PRINTS" id="PR00625">
    <property type="entry name" value="JDOMAIN"/>
</dbReference>
<sequence length="232" mass="25098">MSSSAGATISGHFDTLGLKHDASEADIKKAYRKLAIKLHPDKNPNLDPEVAAARFHPIQVAYDALLDPKQRAAASERAKENAAREERMSQFQGKRKSAAEDLMREEERYAEKRRKESRAAEEREAKLARLKEEGRRKVEARIAEREAATAAAAAASSATTSSNSKRQAASGDASRKADDSIPTGADSHKPFASTHGSSSDTRNDRSQARNAKGPLIFSFKSFPSSSASAAKS</sequence>
<evidence type="ECO:0000256" key="5">
    <source>
        <dbReference type="ARBA" id="ARBA00023242"/>
    </source>
</evidence>
<reference evidence="8" key="1">
    <citation type="journal article" date="2023" name="PhytoFront">
        <title>Draft Genome Resources of Seven Strains of Tilletia horrida, Causal Agent of Kernel Smut of Rice.</title>
        <authorList>
            <person name="Khanal S."/>
            <person name="Antony Babu S."/>
            <person name="Zhou X.G."/>
        </authorList>
    </citation>
    <scope>NUCLEOTIDE SEQUENCE</scope>
    <source>
        <strain evidence="8">TX6</strain>
    </source>
</reference>
<feature type="domain" description="J" evidence="7">
    <location>
        <begin position="11"/>
        <end position="78"/>
    </location>
</feature>
<comment type="subcellular location">
    <subcellularLocation>
        <location evidence="2">Cytoplasm</location>
    </subcellularLocation>
    <subcellularLocation>
        <location evidence="1">Nucleus</location>
    </subcellularLocation>
</comment>
<protein>
    <recommendedName>
        <fullName evidence="7">J domain-containing protein</fullName>
    </recommendedName>
</protein>
<dbReference type="EMBL" id="JAPDMZ010000117">
    <property type="protein sequence ID" value="KAK0549252.1"/>
    <property type="molecule type" value="Genomic_DNA"/>
</dbReference>
<comment type="caution">
    <text evidence="8">The sequence shown here is derived from an EMBL/GenBank/DDBJ whole genome shotgun (WGS) entry which is preliminary data.</text>
</comment>
<keyword evidence="5" id="KW-0539">Nucleus</keyword>
<dbReference type="AlphaFoldDB" id="A0AAN6GNQ9"/>
<dbReference type="SMART" id="SM00271">
    <property type="entry name" value="DnaJ"/>
    <property type="match status" value="1"/>
</dbReference>
<dbReference type="GO" id="GO:0005737">
    <property type="term" value="C:cytoplasm"/>
    <property type="evidence" value="ECO:0007669"/>
    <property type="project" value="UniProtKB-SubCell"/>
</dbReference>
<name>A0AAN6GNQ9_9BASI</name>
<gene>
    <name evidence="8" type="ORF">OC846_004148</name>
</gene>
<evidence type="ECO:0000256" key="4">
    <source>
        <dbReference type="ARBA" id="ARBA00023186"/>
    </source>
</evidence>
<evidence type="ECO:0000313" key="9">
    <source>
        <dbReference type="Proteomes" id="UP001176517"/>
    </source>
</evidence>
<dbReference type="SUPFAM" id="SSF46565">
    <property type="entry name" value="Chaperone J-domain"/>
    <property type="match status" value="1"/>
</dbReference>
<feature type="compositionally biased region" description="Low complexity" evidence="6">
    <location>
        <begin position="217"/>
        <end position="232"/>
    </location>
</feature>
<proteinExistence type="predicted"/>
<dbReference type="PANTHER" id="PTHR44313:SF1">
    <property type="entry name" value="DNAJ HOMOLOG SUBFAMILY C MEMBER 17"/>
    <property type="match status" value="1"/>
</dbReference>
<evidence type="ECO:0000256" key="2">
    <source>
        <dbReference type="ARBA" id="ARBA00004496"/>
    </source>
</evidence>
<dbReference type="PANTHER" id="PTHR44313">
    <property type="entry name" value="DNAJ HOMOLOG SUBFAMILY C MEMBER 17"/>
    <property type="match status" value="1"/>
</dbReference>
<dbReference type="GO" id="GO:0000390">
    <property type="term" value="P:spliceosomal complex disassembly"/>
    <property type="evidence" value="ECO:0007669"/>
    <property type="project" value="TreeGrafter"/>
</dbReference>